<comment type="similarity">
    <text evidence="7">Belongs to the IspD/TarI cytidylyltransferase family. IspD subfamily.</text>
</comment>
<feature type="binding site" evidence="14">
    <location>
        <begin position="396"/>
        <end position="399"/>
    </location>
    <ligand>
        <name>4-CDP-2-C-methyl-D-erythritol 2-phosphate</name>
        <dbReference type="ChEBI" id="CHEBI:57919"/>
    </ligand>
</feature>
<dbReference type="InterPro" id="IPR034683">
    <property type="entry name" value="IspD/TarI"/>
</dbReference>
<dbReference type="GO" id="GO:0008685">
    <property type="term" value="F:2-C-methyl-D-erythritol 2,4-cyclodiphosphate synthase activity"/>
    <property type="evidence" value="ECO:0007669"/>
    <property type="project" value="UniProtKB-UniRule"/>
</dbReference>
<dbReference type="GO" id="GO:0019288">
    <property type="term" value="P:isopentenyl diphosphate biosynthetic process, methylerythritol 4-phosphate pathway"/>
    <property type="evidence" value="ECO:0007669"/>
    <property type="project" value="UniProtKB-UniRule"/>
</dbReference>
<comment type="similarity">
    <text evidence="6">Belongs to the IspF family.</text>
</comment>
<accession>A0A1T5IVR2</accession>
<dbReference type="UniPathway" id="UPA00056">
    <property type="reaction ID" value="UER00093"/>
</dbReference>
<dbReference type="Gene3D" id="3.90.550.10">
    <property type="entry name" value="Spore Coat Polysaccharide Biosynthesis Protein SpsA, Chain A"/>
    <property type="match status" value="1"/>
</dbReference>
<keyword evidence="11 14" id="KW-0414">Isoprene biosynthesis</keyword>
<feature type="region of interest" description="2-C-methyl-D-erythritol 4-phosphate cytidylyltransferase" evidence="14">
    <location>
        <begin position="1"/>
        <end position="268"/>
    </location>
</feature>
<comment type="similarity">
    <text evidence="14">In the C-terminal section; belongs to the IspF family.</text>
</comment>
<evidence type="ECO:0000313" key="18">
    <source>
        <dbReference type="Proteomes" id="UP000190857"/>
    </source>
</evidence>
<dbReference type="SUPFAM" id="SSF69765">
    <property type="entry name" value="IpsF-like"/>
    <property type="match status" value="1"/>
</dbReference>
<name>A0A1T5IVR2_9MICO</name>
<dbReference type="HAMAP" id="MF_00108">
    <property type="entry name" value="IspD"/>
    <property type="match status" value="1"/>
</dbReference>
<dbReference type="InterPro" id="IPR026596">
    <property type="entry name" value="IspD/F"/>
</dbReference>
<reference evidence="17 18" key="1">
    <citation type="submission" date="2017-02" db="EMBL/GenBank/DDBJ databases">
        <authorList>
            <person name="Peterson S.W."/>
        </authorList>
    </citation>
    <scope>NUCLEOTIDE SEQUENCE [LARGE SCALE GENOMIC DNA]</scope>
    <source>
        <strain evidence="17 18">VKM Ac-2059</strain>
    </source>
</reference>
<dbReference type="OrthoDB" id="9802561at2"/>
<evidence type="ECO:0000256" key="8">
    <source>
        <dbReference type="ARBA" id="ARBA00022679"/>
    </source>
</evidence>
<feature type="binding site" evidence="14">
    <location>
        <begin position="301"/>
        <end position="302"/>
    </location>
    <ligand>
        <name>4-CDP-2-C-methyl-D-erythritol 2-phosphate</name>
        <dbReference type="ChEBI" id="CHEBI:57919"/>
    </ligand>
</feature>
<dbReference type="EC" id="4.6.1.12" evidence="14"/>
<dbReference type="PROSITE" id="PS01295">
    <property type="entry name" value="ISPD"/>
    <property type="match status" value="1"/>
</dbReference>
<dbReference type="Pfam" id="PF01128">
    <property type="entry name" value="IspD"/>
    <property type="match status" value="1"/>
</dbReference>
<evidence type="ECO:0000256" key="1">
    <source>
        <dbReference type="ARBA" id="ARBA00000200"/>
    </source>
</evidence>
<feature type="site" description="Positions MEP for the nucleophilic attack" evidence="14">
    <location>
        <position position="237"/>
    </location>
</feature>
<dbReference type="InterPro" id="IPR001228">
    <property type="entry name" value="IspD"/>
</dbReference>
<feature type="binding site" evidence="14">
    <location>
        <position position="309"/>
    </location>
    <ligand>
        <name>a divalent metal cation</name>
        <dbReference type="ChEBI" id="CHEBI:60240"/>
    </ligand>
</feature>
<feature type="binding site" evidence="14">
    <location>
        <begin position="275"/>
        <end position="277"/>
    </location>
    <ligand>
        <name>4-CDP-2-C-methyl-D-erythritol 2-phosphate</name>
        <dbReference type="ChEBI" id="CHEBI:57919"/>
    </ligand>
</feature>
<dbReference type="NCBIfam" id="TIGR00453">
    <property type="entry name" value="ispD"/>
    <property type="match status" value="1"/>
</dbReference>
<feature type="site" description="Transition state stabilizer" evidence="14">
    <location>
        <position position="397"/>
    </location>
</feature>
<dbReference type="InterPro" id="IPR018294">
    <property type="entry name" value="ISPD_synthase_CS"/>
</dbReference>
<feature type="region of interest" description="2-C-methyl-D-erythritol 2,4-cyclodiphosphate synthase" evidence="14">
    <location>
        <begin position="269"/>
        <end position="439"/>
    </location>
</feature>
<feature type="binding site" evidence="14">
    <location>
        <position position="403"/>
    </location>
    <ligand>
        <name>4-CDP-2-C-methyl-D-erythritol 2-phosphate</name>
        <dbReference type="ChEBI" id="CHEBI:57919"/>
    </ligand>
</feature>
<evidence type="ECO:0000313" key="17">
    <source>
        <dbReference type="EMBL" id="SKC43172.1"/>
    </source>
</evidence>
<keyword evidence="8 14" id="KW-0808">Transferase</keyword>
<comment type="pathway">
    <text evidence="4 14">Isoprenoid biosynthesis; isopentenyl diphosphate biosynthesis via DXP pathway; isopentenyl diphosphate from 1-deoxy-D-xylulose 5-phosphate: step 4/6.</text>
</comment>
<feature type="binding site" evidence="14">
    <location>
        <begin position="323"/>
        <end position="325"/>
    </location>
    <ligand>
        <name>4-CDP-2-C-methyl-D-erythritol 2-phosphate</name>
        <dbReference type="ChEBI" id="CHEBI:57919"/>
    </ligand>
</feature>
<evidence type="ECO:0000256" key="7">
    <source>
        <dbReference type="ARBA" id="ARBA00009789"/>
    </source>
</evidence>
<keyword evidence="10 14" id="KW-0479">Metal-binding</keyword>
<evidence type="ECO:0000256" key="13">
    <source>
        <dbReference type="ARBA" id="ARBA00023268"/>
    </source>
</evidence>
<comment type="catalytic activity">
    <reaction evidence="1 14">
        <text>4-CDP-2-C-methyl-D-erythritol 2-phosphate = 2-C-methyl-D-erythritol 2,4-cyclic diphosphate + CMP</text>
        <dbReference type="Rhea" id="RHEA:23864"/>
        <dbReference type="ChEBI" id="CHEBI:57919"/>
        <dbReference type="ChEBI" id="CHEBI:58483"/>
        <dbReference type="ChEBI" id="CHEBI:60377"/>
        <dbReference type="EC" id="4.6.1.12"/>
    </reaction>
</comment>
<evidence type="ECO:0000256" key="5">
    <source>
        <dbReference type="ARBA" id="ARBA00004787"/>
    </source>
</evidence>
<dbReference type="AlphaFoldDB" id="A0A1T5IVR2"/>
<comment type="function">
    <text evidence="14">Bifunctional enzyme that catalyzes the formation of 4-diphosphocytidyl-2-C-methyl-D-erythritol from CTP and 2-C-methyl-D-erythritol 4-phosphate (MEP) (IspD), and catalyzes the conversion of 4-diphosphocytidyl-2-C-methyl-D-erythritol 2-phosphate (CDP-ME2P) to 2-C-methyl-D-erythritol 2,4-cyclodiphosphate (ME-CPP) with a corresponding release of cytidine 5-monophosphate (CMP) (IspF).</text>
</comment>
<dbReference type="RefSeq" id="WP_079727048.1">
    <property type="nucleotide sequence ID" value="NZ_FUZP01000001.1"/>
</dbReference>
<feature type="binding site" evidence="14">
    <location>
        <position position="277"/>
    </location>
    <ligand>
        <name>a divalent metal cation</name>
        <dbReference type="ChEBI" id="CHEBI:60240"/>
    </ligand>
</feature>
<dbReference type="InterPro" id="IPR003526">
    <property type="entry name" value="MECDP_synthase"/>
</dbReference>
<evidence type="ECO:0000256" key="3">
    <source>
        <dbReference type="ARBA" id="ARBA00001968"/>
    </source>
</evidence>
<dbReference type="PANTHER" id="PTHR43181:SF1">
    <property type="entry name" value="2-C-METHYL-D-ERYTHRITOL 2,4-CYCLODIPHOSPHATE SYNTHASE, CHLOROPLASTIC"/>
    <property type="match status" value="1"/>
</dbReference>
<dbReference type="PANTHER" id="PTHR43181">
    <property type="entry name" value="2-C-METHYL-D-ERYTHRITOL 2,4-CYCLODIPHOSPHATE SYNTHASE, CHLOROPLASTIC"/>
    <property type="match status" value="1"/>
</dbReference>
<evidence type="ECO:0000259" key="16">
    <source>
        <dbReference type="Pfam" id="PF02542"/>
    </source>
</evidence>
<evidence type="ECO:0000256" key="12">
    <source>
        <dbReference type="ARBA" id="ARBA00023239"/>
    </source>
</evidence>
<evidence type="ECO:0000256" key="9">
    <source>
        <dbReference type="ARBA" id="ARBA00022695"/>
    </source>
</evidence>
<dbReference type="GO" id="GO:0050518">
    <property type="term" value="F:2-C-methyl-D-erythritol 4-phosphate cytidylyltransferase activity"/>
    <property type="evidence" value="ECO:0007669"/>
    <property type="project" value="UniProtKB-UniRule"/>
</dbReference>
<keyword evidence="12 14" id="KW-0456">Lyase</keyword>
<feature type="site" description="Transition state stabilizer" evidence="14">
    <location>
        <position position="49"/>
    </location>
</feature>
<keyword evidence="13 14" id="KW-0511">Multifunctional enzyme</keyword>
<dbReference type="EMBL" id="FUZP01000001">
    <property type="protein sequence ID" value="SKC43172.1"/>
    <property type="molecule type" value="Genomic_DNA"/>
</dbReference>
<comment type="caution">
    <text evidence="14">Lacks conserved residue(s) required for the propagation of feature annotation.</text>
</comment>
<dbReference type="STRING" id="123320.SAMN06309945_0896"/>
<feature type="binding site" evidence="14">
    <location>
        <position position="406"/>
    </location>
    <ligand>
        <name>4-CDP-2-C-methyl-D-erythritol 2-phosphate</name>
        <dbReference type="ChEBI" id="CHEBI:57919"/>
    </ligand>
</feature>
<dbReference type="Pfam" id="PF02542">
    <property type="entry name" value="YgbB"/>
    <property type="match status" value="1"/>
</dbReference>
<dbReference type="Proteomes" id="UP000190857">
    <property type="component" value="Unassembled WGS sequence"/>
</dbReference>
<feature type="site" description="Positions MEP for the nucleophilic attack" evidence="14">
    <location>
        <position position="184"/>
    </location>
</feature>
<dbReference type="NCBIfam" id="TIGR00151">
    <property type="entry name" value="ispF"/>
    <property type="match status" value="1"/>
</dbReference>
<dbReference type="FunFam" id="3.90.550.10:FF:000003">
    <property type="entry name" value="2-C-methyl-D-erythritol 4-phosphate cytidylyltransferase"/>
    <property type="match status" value="1"/>
</dbReference>
<dbReference type="EC" id="2.7.7.60" evidence="14"/>
<keyword evidence="18" id="KW-1185">Reference proteome</keyword>
<dbReference type="InterPro" id="IPR020555">
    <property type="entry name" value="MECDP_synthase_CS"/>
</dbReference>
<evidence type="ECO:0000256" key="11">
    <source>
        <dbReference type="ARBA" id="ARBA00023229"/>
    </source>
</evidence>
<comment type="pathway">
    <text evidence="5 14">Isoprenoid biosynthesis; isopentenyl diphosphate biosynthesis via DXP pathway; isopentenyl diphosphate from 1-deoxy-D-xylulose 5-phosphate: step 2/6.</text>
</comment>
<dbReference type="CDD" id="cd00554">
    <property type="entry name" value="MECDP_synthase"/>
    <property type="match status" value="1"/>
</dbReference>
<comment type="similarity">
    <text evidence="14">In the N-terminal section; belongs to the IspD/TarI cytidylyltransferase family. IspD subfamily.</text>
</comment>
<dbReference type="HAMAP" id="MF_01520">
    <property type="entry name" value="IspDF"/>
    <property type="match status" value="1"/>
</dbReference>
<protein>
    <recommendedName>
        <fullName evidence="14">Bifunctional enzyme IspD/IspF</fullName>
    </recommendedName>
    <domain>
        <recommendedName>
            <fullName evidence="14">2-C-methyl-D-erythritol 4-phosphate cytidylyltransferase</fullName>
            <ecNumber evidence="14">2.7.7.60</ecNumber>
        </recommendedName>
        <alternativeName>
            <fullName evidence="14">4-diphosphocytidyl-2C-methyl-D-erythritol synthase</fullName>
        </alternativeName>
        <alternativeName>
            <fullName evidence="14">MEP cytidylyltransferase</fullName>
            <shortName evidence="14">MCT</shortName>
        </alternativeName>
    </domain>
    <domain>
        <recommendedName>
            <fullName evidence="14">2-C-methyl-D-erythritol 2,4-cyclodiphosphate synthase</fullName>
            <shortName evidence="14">MECDP-synthase</shortName>
            <shortName evidence="14">MECPP-synthase</shortName>
            <shortName evidence="14">MECPS</shortName>
            <ecNumber evidence="14">4.6.1.12</ecNumber>
        </recommendedName>
    </domain>
</protein>
<evidence type="ECO:0000256" key="15">
    <source>
        <dbReference type="SAM" id="MobiDB-lite"/>
    </source>
</evidence>
<dbReference type="Gene3D" id="3.30.1330.50">
    <property type="entry name" value="2-C-methyl-D-erythritol 2,4-cyclodiphosphate synthase"/>
    <property type="match status" value="1"/>
</dbReference>
<evidence type="ECO:0000256" key="6">
    <source>
        <dbReference type="ARBA" id="ARBA00008480"/>
    </source>
</evidence>
<dbReference type="SUPFAM" id="SSF53448">
    <property type="entry name" value="Nucleotide-diphospho-sugar transferases"/>
    <property type="match status" value="1"/>
</dbReference>
<feature type="domain" description="2-C-methyl-D-erythritol 2,4-cyclodiphosphate synthase" evidence="16">
    <location>
        <begin position="269"/>
        <end position="418"/>
    </location>
</feature>
<evidence type="ECO:0000256" key="2">
    <source>
        <dbReference type="ARBA" id="ARBA00001282"/>
    </source>
</evidence>
<feature type="site" description="Transition state stabilizer" evidence="14">
    <location>
        <position position="301"/>
    </location>
</feature>
<dbReference type="CDD" id="cd02516">
    <property type="entry name" value="CDP-ME_synthetase"/>
    <property type="match status" value="1"/>
</dbReference>
<organism evidence="17 18">
    <name type="scientific">Okibacterium fritillariae</name>
    <dbReference type="NCBI Taxonomy" id="123320"/>
    <lineage>
        <taxon>Bacteria</taxon>
        <taxon>Bacillati</taxon>
        <taxon>Actinomycetota</taxon>
        <taxon>Actinomycetes</taxon>
        <taxon>Micrococcales</taxon>
        <taxon>Microbacteriaceae</taxon>
        <taxon>Okibacterium</taxon>
    </lineage>
</organism>
<dbReference type="InterPro" id="IPR036571">
    <property type="entry name" value="MECDP_synthase_sf"/>
</dbReference>
<dbReference type="InterPro" id="IPR029044">
    <property type="entry name" value="Nucleotide-diphossugar_trans"/>
</dbReference>
<evidence type="ECO:0000256" key="14">
    <source>
        <dbReference type="HAMAP-Rule" id="MF_01520"/>
    </source>
</evidence>
<comment type="catalytic activity">
    <reaction evidence="2 14">
        <text>2-C-methyl-D-erythritol 4-phosphate + CTP + H(+) = 4-CDP-2-C-methyl-D-erythritol + diphosphate</text>
        <dbReference type="Rhea" id="RHEA:13429"/>
        <dbReference type="ChEBI" id="CHEBI:15378"/>
        <dbReference type="ChEBI" id="CHEBI:33019"/>
        <dbReference type="ChEBI" id="CHEBI:37563"/>
        <dbReference type="ChEBI" id="CHEBI:57823"/>
        <dbReference type="ChEBI" id="CHEBI:58262"/>
        <dbReference type="EC" id="2.7.7.60"/>
    </reaction>
</comment>
<dbReference type="FunFam" id="3.30.1330.50:FF:000003">
    <property type="entry name" value="2-C-methyl-D-erythritol 2,4-cyclodiphosphate synthase"/>
    <property type="match status" value="1"/>
</dbReference>
<keyword evidence="9 14" id="KW-0548">Nucleotidyltransferase</keyword>
<comment type="cofactor">
    <cofactor evidence="3 14">
        <name>a divalent metal cation</name>
        <dbReference type="ChEBI" id="CHEBI:60240"/>
    </cofactor>
</comment>
<feature type="site" description="Transition state stabilizer" evidence="14">
    <location>
        <position position="42"/>
    </location>
</feature>
<dbReference type="GO" id="GO:0016114">
    <property type="term" value="P:terpenoid biosynthetic process"/>
    <property type="evidence" value="ECO:0007669"/>
    <property type="project" value="InterPro"/>
</dbReference>
<evidence type="ECO:0000256" key="4">
    <source>
        <dbReference type="ARBA" id="ARBA00004709"/>
    </source>
</evidence>
<proteinExistence type="inferred from homology"/>
<sequence length="439" mass="44766">MNPASELPSEPEPTVAEPGSPAVPDSAPARAIIVVAAGSGQRLGAERPKAFVALAGRSILEHCLDGVFGMHEATQVIVVAPAALVPEAEEIAFRAAGAARDYVSVVSGGATRQESVHAGLGLLLDSVQTVLVHDAARALATSDHLARVAEIVEQTGGGVVPGLAVADTIKSVDAGDTITGTVDRSALRAVQTPQGFPREQILAAYAAGGDDHTDDAALCAAHGFSSIVVAGDPLAFKITTPWDLQRAERLLAERAAAALAPTRTIPALRSGLGIDVHAFDDDQPLWLAGLHWPGEPGLSGHSDGDAVAHAIVDAVLSAAGLGDIGGMFGTDDPRFDGAHGSVFLEAAVERVREAGYRIESVTAQVVGNRPRFSPRRAEAEELLSALVGAPVSLSATTTDGLGFTGRGEGVAAIATALLADIRASSPTRPVVWGSGNATL</sequence>
<gene>
    <name evidence="14" type="primary">ispDF</name>
    <name evidence="17" type="ORF">SAMN06309945_0896</name>
</gene>
<feature type="region of interest" description="Disordered" evidence="15">
    <location>
        <begin position="1"/>
        <end position="24"/>
    </location>
</feature>
<dbReference type="GO" id="GO:0046872">
    <property type="term" value="F:metal ion binding"/>
    <property type="evidence" value="ECO:0007669"/>
    <property type="project" value="UniProtKB-KW"/>
</dbReference>
<dbReference type="HAMAP" id="MF_00107">
    <property type="entry name" value="IspF"/>
    <property type="match status" value="1"/>
</dbReference>
<feature type="binding site" evidence="14">
    <location>
        <position position="275"/>
    </location>
    <ligand>
        <name>a divalent metal cation</name>
        <dbReference type="ChEBI" id="CHEBI:60240"/>
    </ligand>
</feature>
<dbReference type="PROSITE" id="PS01350">
    <property type="entry name" value="ISPF"/>
    <property type="match status" value="1"/>
</dbReference>
<evidence type="ECO:0000256" key="10">
    <source>
        <dbReference type="ARBA" id="ARBA00022723"/>
    </source>
</evidence>